<reference evidence="2 3" key="1">
    <citation type="submission" date="2019-08" db="EMBL/GenBank/DDBJ databases">
        <title>Deep-cultivation of Planctomycetes and their phenomic and genomic characterization uncovers novel biology.</title>
        <authorList>
            <person name="Wiegand S."/>
            <person name="Jogler M."/>
            <person name="Boedeker C."/>
            <person name="Pinto D."/>
            <person name="Vollmers J."/>
            <person name="Rivas-Marin E."/>
            <person name="Kohn T."/>
            <person name="Peeters S.H."/>
            <person name="Heuer A."/>
            <person name="Rast P."/>
            <person name="Oberbeckmann S."/>
            <person name="Bunk B."/>
            <person name="Jeske O."/>
            <person name="Meyerdierks A."/>
            <person name="Storesund J.E."/>
            <person name="Kallscheuer N."/>
            <person name="Luecker S."/>
            <person name="Lage O.M."/>
            <person name="Pohl T."/>
            <person name="Merkel B.J."/>
            <person name="Hornburger P."/>
            <person name="Mueller R.-W."/>
            <person name="Bruemmer F."/>
            <person name="Labrenz M."/>
            <person name="Spormann A.M."/>
            <person name="Op den Camp H."/>
            <person name="Overmann J."/>
            <person name="Amann R."/>
            <person name="Jetten M.S.M."/>
            <person name="Mascher T."/>
            <person name="Medema M.H."/>
            <person name="Devos D.P."/>
            <person name="Kaster A.-K."/>
            <person name="Ovreas L."/>
            <person name="Rohde M."/>
            <person name="Galperin M.Y."/>
            <person name="Jogler C."/>
        </authorList>
    </citation>
    <scope>NUCLEOTIDE SEQUENCE [LARGE SCALE GENOMIC DNA]</scope>
    <source>
        <strain evidence="2 3">OJF2</strain>
    </source>
</reference>
<keyword evidence="3" id="KW-1185">Reference proteome</keyword>
<accession>A0A5B9WC20</accession>
<dbReference type="EMBL" id="CP042997">
    <property type="protein sequence ID" value="QEH38067.1"/>
    <property type="molecule type" value="Genomic_DNA"/>
</dbReference>
<keyword evidence="1" id="KW-0472">Membrane</keyword>
<dbReference type="RefSeq" id="WP_148597548.1">
    <property type="nucleotide sequence ID" value="NZ_CP042997.1"/>
</dbReference>
<keyword evidence="1" id="KW-1133">Transmembrane helix</keyword>
<organism evidence="2 3">
    <name type="scientific">Aquisphaera giovannonii</name>
    <dbReference type="NCBI Taxonomy" id="406548"/>
    <lineage>
        <taxon>Bacteria</taxon>
        <taxon>Pseudomonadati</taxon>
        <taxon>Planctomycetota</taxon>
        <taxon>Planctomycetia</taxon>
        <taxon>Isosphaerales</taxon>
        <taxon>Isosphaeraceae</taxon>
        <taxon>Aquisphaera</taxon>
    </lineage>
</organism>
<keyword evidence="1" id="KW-0812">Transmembrane</keyword>
<dbReference type="AlphaFoldDB" id="A0A5B9WC20"/>
<feature type="transmembrane region" description="Helical" evidence="1">
    <location>
        <begin position="37"/>
        <end position="55"/>
    </location>
</feature>
<feature type="transmembrane region" description="Helical" evidence="1">
    <location>
        <begin position="67"/>
        <end position="98"/>
    </location>
</feature>
<evidence type="ECO:0000256" key="1">
    <source>
        <dbReference type="SAM" id="Phobius"/>
    </source>
</evidence>
<sequence>MTAEFPHQRPAPWNDPEFNLSGIAAKRPRVGRGWLELRTWSLLIVVAALWMGLLFNPAVGPLVLGTLMAFSLALSVLACAMALGLLGTGLFAAGDLLLGWLRRGSRWPED</sequence>
<dbReference type="Proteomes" id="UP000324233">
    <property type="component" value="Chromosome"/>
</dbReference>
<name>A0A5B9WC20_9BACT</name>
<evidence type="ECO:0000313" key="2">
    <source>
        <dbReference type="EMBL" id="QEH38067.1"/>
    </source>
</evidence>
<evidence type="ECO:0000313" key="3">
    <source>
        <dbReference type="Proteomes" id="UP000324233"/>
    </source>
</evidence>
<gene>
    <name evidence="2" type="ORF">OJF2_66650</name>
</gene>
<proteinExistence type="predicted"/>
<dbReference type="KEGG" id="agv:OJF2_66650"/>
<protein>
    <submittedName>
        <fullName evidence="2">Uncharacterized protein</fullName>
    </submittedName>
</protein>